<feature type="region of interest" description="Disordered" evidence="1">
    <location>
        <begin position="38"/>
        <end position="136"/>
    </location>
</feature>
<proteinExistence type="predicted"/>
<dbReference type="EMBL" id="BMAR01000019">
    <property type="protein sequence ID" value="GFR47632.1"/>
    <property type="molecule type" value="Genomic_DNA"/>
</dbReference>
<accession>A0AAD3HNW3</accession>
<organism evidence="2 3">
    <name type="scientific">Astrephomene gubernaculifera</name>
    <dbReference type="NCBI Taxonomy" id="47775"/>
    <lineage>
        <taxon>Eukaryota</taxon>
        <taxon>Viridiplantae</taxon>
        <taxon>Chlorophyta</taxon>
        <taxon>core chlorophytes</taxon>
        <taxon>Chlorophyceae</taxon>
        <taxon>CS clade</taxon>
        <taxon>Chlamydomonadales</taxon>
        <taxon>Astrephomenaceae</taxon>
        <taxon>Astrephomene</taxon>
    </lineage>
</organism>
<sequence length="136" mass="15084">MQRVALSGVGLVAEPLGCWRGMAMLSDTFALSSRQMRTDSAGCQAVPSSSHSSTIEGPEVCGRRDSRTRRGRIFRGTYREELPRQGLHPQQFPGGPAFHRPGSHGWRDEPFRYPDSLSPQQQQQQPQPQQQQAPAA</sequence>
<dbReference type="AlphaFoldDB" id="A0AAD3HNW3"/>
<protein>
    <submittedName>
        <fullName evidence="2">Uncharacterized protein</fullName>
    </submittedName>
</protein>
<feature type="compositionally biased region" description="Polar residues" evidence="1">
    <location>
        <begin position="46"/>
        <end position="55"/>
    </location>
</feature>
<comment type="caution">
    <text evidence="2">The sequence shown here is derived from an EMBL/GenBank/DDBJ whole genome shotgun (WGS) entry which is preliminary data.</text>
</comment>
<dbReference type="Proteomes" id="UP001054857">
    <property type="component" value="Unassembled WGS sequence"/>
</dbReference>
<name>A0AAD3HNW3_9CHLO</name>
<keyword evidence="3" id="KW-1185">Reference proteome</keyword>
<feature type="compositionally biased region" description="Low complexity" evidence="1">
    <location>
        <begin position="119"/>
        <end position="136"/>
    </location>
</feature>
<reference evidence="2 3" key="1">
    <citation type="journal article" date="2021" name="Sci. Rep.">
        <title>Genome sequencing of the multicellular alga Astrephomene provides insights into convergent evolution of germ-soma differentiation.</title>
        <authorList>
            <person name="Yamashita S."/>
            <person name="Yamamoto K."/>
            <person name="Matsuzaki R."/>
            <person name="Suzuki S."/>
            <person name="Yamaguchi H."/>
            <person name="Hirooka S."/>
            <person name="Minakuchi Y."/>
            <person name="Miyagishima S."/>
            <person name="Kawachi M."/>
            <person name="Toyoda A."/>
            <person name="Nozaki H."/>
        </authorList>
    </citation>
    <scope>NUCLEOTIDE SEQUENCE [LARGE SCALE GENOMIC DNA]</scope>
    <source>
        <strain evidence="2 3">NIES-4017</strain>
    </source>
</reference>
<evidence type="ECO:0000313" key="2">
    <source>
        <dbReference type="EMBL" id="GFR47632.1"/>
    </source>
</evidence>
<evidence type="ECO:0000256" key="1">
    <source>
        <dbReference type="SAM" id="MobiDB-lite"/>
    </source>
</evidence>
<gene>
    <name evidence="2" type="ORF">Agub_g9371</name>
</gene>
<evidence type="ECO:0000313" key="3">
    <source>
        <dbReference type="Proteomes" id="UP001054857"/>
    </source>
</evidence>